<dbReference type="InterPro" id="IPR050268">
    <property type="entry name" value="NADH-dep_flavin_reductase"/>
</dbReference>
<dbReference type="SUPFAM" id="SSF50475">
    <property type="entry name" value="FMN-binding split barrel"/>
    <property type="match status" value="1"/>
</dbReference>
<gene>
    <name evidence="4" type="ORF">GCM10007933_19640</name>
</gene>
<keyword evidence="5" id="KW-1185">Reference proteome</keyword>
<keyword evidence="2" id="KW-0560">Oxidoreductase</keyword>
<dbReference type="PANTHER" id="PTHR30466">
    <property type="entry name" value="FLAVIN REDUCTASE"/>
    <property type="match status" value="1"/>
</dbReference>
<dbReference type="RefSeq" id="WP_284187808.1">
    <property type="nucleotide sequence ID" value="NZ_BSPX01000026.1"/>
</dbReference>
<accession>A0ABQ6FC10</accession>
<proteinExistence type="inferred from homology"/>
<dbReference type="InterPro" id="IPR012349">
    <property type="entry name" value="Split_barrel_FMN-bd"/>
</dbReference>
<name>A0ABQ6FC10_9RHOO</name>
<comment type="similarity">
    <text evidence="1">Belongs to the non-flavoprotein flavin reductase family.</text>
</comment>
<dbReference type="Proteomes" id="UP001157167">
    <property type="component" value="Unassembled WGS sequence"/>
</dbReference>
<reference evidence="5" key="1">
    <citation type="journal article" date="2019" name="Int. J. Syst. Evol. Microbiol.">
        <title>The Global Catalogue of Microorganisms (GCM) 10K type strain sequencing project: providing services to taxonomists for standard genome sequencing and annotation.</title>
        <authorList>
            <consortium name="The Broad Institute Genomics Platform"/>
            <consortium name="The Broad Institute Genome Sequencing Center for Infectious Disease"/>
            <person name="Wu L."/>
            <person name="Ma J."/>
        </authorList>
    </citation>
    <scope>NUCLEOTIDE SEQUENCE [LARGE SCALE GENOMIC DNA]</scope>
    <source>
        <strain evidence="5">NBRC 102407</strain>
    </source>
</reference>
<dbReference type="Pfam" id="PF01613">
    <property type="entry name" value="Flavin_Reduct"/>
    <property type="match status" value="1"/>
</dbReference>
<dbReference type="SMART" id="SM00903">
    <property type="entry name" value="Flavin_Reduct"/>
    <property type="match status" value="1"/>
</dbReference>
<dbReference type="Gene3D" id="2.30.110.10">
    <property type="entry name" value="Electron Transport, Fmn-binding Protein, Chain A"/>
    <property type="match status" value="1"/>
</dbReference>
<dbReference type="InterPro" id="IPR002563">
    <property type="entry name" value="Flavin_Rdtase-like_dom"/>
</dbReference>
<protein>
    <submittedName>
        <fullName evidence="4">Flavin reductase</fullName>
    </submittedName>
</protein>
<feature type="domain" description="Flavin reductase like" evidence="3">
    <location>
        <begin position="17"/>
        <end position="161"/>
    </location>
</feature>
<evidence type="ECO:0000256" key="1">
    <source>
        <dbReference type="ARBA" id="ARBA00008898"/>
    </source>
</evidence>
<evidence type="ECO:0000313" key="5">
    <source>
        <dbReference type="Proteomes" id="UP001157167"/>
    </source>
</evidence>
<comment type="caution">
    <text evidence="4">The sequence shown here is derived from an EMBL/GenBank/DDBJ whole genome shotgun (WGS) entry which is preliminary data.</text>
</comment>
<organism evidence="4 5">
    <name type="scientific">Zoogloea oryzae</name>
    <dbReference type="NCBI Taxonomy" id="310767"/>
    <lineage>
        <taxon>Bacteria</taxon>
        <taxon>Pseudomonadati</taxon>
        <taxon>Pseudomonadota</taxon>
        <taxon>Betaproteobacteria</taxon>
        <taxon>Rhodocyclales</taxon>
        <taxon>Zoogloeaceae</taxon>
        <taxon>Zoogloea</taxon>
    </lineage>
</organism>
<dbReference type="EMBL" id="BSPX01000026">
    <property type="protein sequence ID" value="GLT22504.1"/>
    <property type="molecule type" value="Genomic_DNA"/>
</dbReference>
<sequence length="163" mass="17704">MNAPKNDPAVRAFRDTLGMFPTGVTVVTTRDGAGRPVGLTVSSFNSVSLVPQLVVWSLSSHLQLVPALENAPVYAINVLAEDQQELSNRFASRVEDRFAGVEFTDGEGGVPLLAGCCARFVCRPHARHPGGDHIVFIDEVIRFERDADKKPLLFQGGAYQRLA</sequence>
<evidence type="ECO:0000256" key="2">
    <source>
        <dbReference type="ARBA" id="ARBA00023002"/>
    </source>
</evidence>
<evidence type="ECO:0000259" key="3">
    <source>
        <dbReference type="SMART" id="SM00903"/>
    </source>
</evidence>
<dbReference type="PANTHER" id="PTHR30466:SF11">
    <property type="entry name" value="FLAVIN-DEPENDENT MONOOXYGENASE, REDUCTASE SUBUNIT HSAB"/>
    <property type="match status" value="1"/>
</dbReference>
<evidence type="ECO:0000313" key="4">
    <source>
        <dbReference type="EMBL" id="GLT22504.1"/>
    </source>
</evidence>